<dbReference type="Gene3D" id="2.40.30.130">
    <property type="match status" value="1"/>
</dbReference>
<dbReference type="Gene3D" id="3.30.980.10">
    <property type="entry name" value="Threonyl-trna Synthetase, Chain A, domain 2"/>
    <property type="match status" value="1"/>
</dbReference>
<dbReference type="SUPFAM" id="SSF55186">
    <property type="entry name" value="ThrRS/AlaRS common domain"/>
    <property type="match status" value="1"/>
</dbReference>
<gene>
    <name evidence="6" type="ORF">AMOR_23430</name>
</gene>
<evidence type="ECO:0000256" key="4">
    <source>
        <dbReference type="ARBA" id="ARBA00022833"/>
    </source>
</evidence>
<feature type="domain" description="Alanyl-transfer RNA synthetases family profile" evidence="5">
    <location>
        <begin position="1"/>
        <end position="248"/>
    </location>
</feature>
<dbReference type="InterPro" id="IPR051335">
    <property type="entry name" value="Alanyl-tRNA_Editing_Enzymes"/>
</dbReference>
<dbReference type="RefSeq" id="WP_248361279.1">
    <property type="nucleotide sequence ID" value="NZ_AP025591.1"/>
</dbReference>
<keyword evidence="3" id="KW-0479">Metal-binding</keyword>
<sequence length="404" mass="41303">MTDRLYHADPDLLAFDATVLATRVHGGRPAAVLDRTAFYPEGGGQPADRGRLGGVAVVDVQEVGDEILHFTEGPPPSGHVRGEVDAARRLDHVQQHHGQHLLSAAFEGRAGARTLSFHLGADTCTLDLDAPPAALGPEVLRAVESAANAFVFRDLPVVARDLSPDELARLPLRKEPAKGSRVVVVGEPGPGGGLPATDALVDASPCGGTHPRRTGVVGAIAVLRVQKWGAGTRVEFLCGGRVVRALAEASARLQAAADAFRCASAEVPAAAARTVEEAAVRRKDQEKLVAALADAEAARLAAREGAIAGMLAPPVPGAAAWARAVAQALAVRGRVACLGAVEDGRVHLAFARPRGADGPHMGERLRAAAASLGGKGGGAPDFAQGSAPAADGLEAVLESAARLG</sequence>
<protein>
    <submittedName>
        <fullName evidence="6">Alanyl-tRNA editing protein</fullName>
    </submittedName>
</protein>
<evidence type="ECO:0000313" key="6">
    <source>
        <dbReference type="EMBL" id="BDG03347.1"/>
    </source>
</evidence>
<dbReference type="PANTHER" id="PTHR43462">
    <property type="entry name" value="ALANYL-TRNA EDITING PROTEIN"/>
    <property type="match status" value="1"/>
</dbReference>
<dbReference type="SUPFAM" id="SSF50447">
    <property type="entry name" value="Translation proteins"/>
    <property type="match status" value="1"/>
</dbReference>
<dbReference type="Pfam" id="PF07973">
    <property type="entry name" value="tRNA_SAD"/>
    <property type="match status" value="1"/>
</dbReference>
<dbReference type="InterPro" id="IPR012947">
    <property type="entry name" value="tRNA_SAD"/>
</dbReference>
<name>A0ABN6MQQ8_9BACT</name>
<dbReference type="PROSITE" id="PS50860">
    <property type="entry name" value="AA_TRNA_LIGASE_II_ALA"/>
    <property type="match status" value="1"/>
</dbReference>
<dbReference type="PANTHER" id="PTHR43462:SF1">
    <property type="entry name" value="ALANYL-TRNA EDITING PROTEIN AARSD1"/>
    <property type="match status" value="1"/>
</dbReference>
<dbReference type="InterPro" id="IPR018163">
    <property type="entry name" value="Thr/Ala-tRNA-synth_IIc_edit"/>
</dbReference>
<dbReference type="SMART" id="SM00863">
    <property type="entry name" value="tRNA_SAD"/>
    <property type="match status" value="1"/>
</dbReference>
<dbReference type="Pfam" id="PF02272">
    <property type="entry name" value="DHHA1"/>
    <property type="match status" value="1"/>
</dbReference>
<evidence type="ECO:0000256" key="2">
    <source>
        <dbReference type="ARBA" id="ARBA00004496"/>
    </source>
</evidence>
<reference evidence="7" key="1">
    <citation type="journal article" date="2022" name="Int. J. Syst. Evol. Microbiol.">
        <title>Anaeromyxobacter oryzae sp. nov., Anaeromyxobacter diazotrophicus sp. nov. and Anaeromyxobacter paludicola sp. nov., isolated from paddy soils.</title>
        <authorList>
            <person name="Itoh H."/>
            <person name="Xu Z."/>
            <person name="Mise K."/>
            <person name="Masuda Y."/>
            <person name="Ushijima N."/>
            <person name="Hayakawa C."/>
            <person name="Shiratori Y."/>
            <person name="Senoo K."/>
        </authorList>
    </citation>
    <scope>NUCLEOTIDE SEQUENCE [LARGE SCALE GENOMIC DNA]</scope>
    <source>
        <strain evidence="7">Red232</strain>
    </source>
</reference>
<dbReference type="EMBL" id="AP025591">
    <property type="protein sequence ID" value="BDG03347.1"/>
    <property type="molecule type" value="Genomic_DNA"/>
</dbReference>
<keyword evidence="7" id="KW-1185">Reference proteome</keyword>
<dbReference type="InterPro" id="IPR018165">
    <property type="entry name" value="Ala-tRNA-synth_IIc_core"/>
</dbReference>
<evidence type="ECO:0000259" key="5">
    <source>
        <dbReference type="PROSITE" id="PS50860"/>
    </source>
</evidence>
<comment type="cofactor">
    <cofactor evidence="1">
        <name>Zn(2+)</name>
        <dbReference type="ChEBI" id="CHEBI:29105"/>
    </cofactor>
</comment>
<dbReference type="Proteomes" id="UP001162891">
    <property type="component" value="Chromosome"/>
</dbReference>
<evidence type="ECO:0000256" key="3">
    <source>
        <dbReference type="ARBA" id="ARBA00022723"/>
    </source>
</evidence>
<evidence type="ECO:0000256" key="1">
    <source>
        <dbReference type="ARBA" id="ARBA00001947"/>
    </source>
</evidence>
<evidence type="ECO:0000313" key="7">
    <source>
        <dbReference type="Proteomes" id="UP001162891"/>
    </source>
</evidence>
<comment type="subcellular location">
    <subcellularLocation>
        <location evidence="2">Cytoplasm</location>
    </subcellularLocation>
</comment>
<dbReference type="InterPro" id="IPR003156">
    <property type="entry name" value="DHHA1_dom"/>
</dbReference>
<dbReference type="Gene3D" id="3.10.310.40">
    <property type="match status" value="1"/>
</dbReference>
<dbReference type="InterPro" id="IPR009000">
    <property type="entry name" value="Transl_B-barrel_sf"/>
</dbReference>
<organism evidence="6 7">
    <name type="scientific">Anaeromyxobacter oryzae</name>
    <dbReference type="NCBI Taxonomy" id="2918170"/>
    <lineage>
        <taxon>Bacteria</taxon>
        <taxon>Pseudomonadati</taxon>
        <taxon>Myxococcota</taxon>
        <taxon>Myxococcia</taxon>
        <taxon>Myxococcales</taxon>
        <taxon>Cystobacterineae</taxon>
        <taxon>Anaeromyxobacteraceae</taxon>
        <taxon>Anaeromyxobacter</taxon>
    </lineage>
</organism>
<accession>A0ABN6MQQ8</accession>
<proteinExistence type="predicted"/>
<keyword evidence="4" id="KW-0862">Zinc</keyword>